<gene>
    <name evidence="5" type="ORF">SAMN02745725_02631</name>
</gene>
<protein>
    <submittedName>
        <fullName evidence="5">Branched-chain amino acid transport system substrate-binding protein</fullName>
    </submittedName>
</protein>
<feature type="chain" id="PRO_5039144420" evidence="3">
    <location>
        <begin position="24"/>
        <end position="400"/>
    </location>
</feature>
<dbReference type="Gene3D" id="3.40.50.2300">
    <property type="match status" value="2"/>
</dbReference>
<evidence type="ECO:0000256" key="1">
    <source>
        <dbReference type="ARBA" id="ARBA00010062"/>
    </source>
</evidence>
<feature type="signal peptide" evidence="3">
    <location>
        <begin position="1"/>
        <end position="23"/>
    </location>
</feature>
<evidence type="ECO:0000313" key="5">
    <source>
        <dbReference type="EMBL" id="SHJ47499.1"/>
    </source>
</evidence>
<keyword evidence="6" id="KW-1185">Reference proteome</keyword>
<dbReference type="EMBL" id="FQYQ01000024">
    <property type="protein sequence ID" value="SHJ47499.1"/>
    <property type="molecule type" value="Genomic_DNA"/>
</dbReference>
<dbReference type="InterPro" id="IPR028082">
    <property type="entry name" value="Peripla_BP_I"/>
</dbReference>
<keyword evidence="2 3" id="KW-0732">Signal</keyword>
<dbReference type="InterPro" id="IPR028081">
    <property type="entry name" value="Leu-bd"/>
</dbReference>
<dbReference type="CDD" id="cd06347">
    <property type="entry name" value="PBP1_ABC_LivK_ligand_binding-like"/>
    <property type="match status" value="1"/>
</dbReference>
<dbReference type="PANTHER" id="PTHR30483:SF6">
    <property type="entry name" value="PERIPLASMIC BINDING PROTEIN OF ABC TRANSPORTER FOR NATURAL AMINO ACIDS"/>
    <property type="match status" value="1"/>
</dbReference>
<dbReference type="Proteomes" id="UP000184185">
    <property type="component" value="Unassembled WGS sequence"/>
</dbReference>
<evidence type="ECO:0000256" key="3">
    <source>
        <dbReference type="SAM" id="SignalP"/>
    </source>
</evidence>
<evidence type="ECO:0000259" key="4">
    <source>
        <dbReference type="Pfam" id="PF13458"/>
    </source>
</evidence>
<dbReference type="RefSeq" id="WP_072918828.1">
    <property type="nucleotide sequence ID" value="NZ_FQYQ01000024.1"/>
</dbReference>
<reference evidence="5 6" key="1">
    <citation type="submission" date="2016-11" db="EMBL/GenBank/DDBJ databases">
        <authorList>
            <person name="Jaros S."/>
            <person name="Januszkiewicz K."/>
            <person name="Wedrychowicz H."/>
        </authorList>
    </citation>
    <scope>NUCLEOTIDE SEQUENCE [LARGE SCALE GENOMIC DNA]</scope>
    <source>
        <strain evidence="5 6">DSM 14809</strain>
    </source>
</reference>
<dbReference type="SUPFAM" id="SSF53822">
    <property type="entry name" value="Periplasmic binding protein-like I"/>
    <property type="match status" value="1"/>
</dbReference>
<dbReference type="Pfam" id="PF13458">
    <property type="entry name" value="Peripla_BP_6"/>
    <property type="match status" value="1"/>
</dbReference>
<comment type="similarity">
    <text evidence="1">Belongs to the leucine-binding protein family.</text>
</comment>
<name>A0A1M6JLC1_PSEXY</name>
<accession>A0A1M6JLC1</accession>
<dbReference type="InterPro" id="IPR051010">
    <property type="entry name" value="BCAA_transport"/>
</dbReference>
<evidence type="ECO:0000256" key="2">
    <source>
        <dbReference type="ARBA" id="ARBA00022729"/>
    </source>
</evidence>
<feature type="domain" description="Leucine-binding protein" evidence="4">
    <location>
        <begin position="40"/>
        <end position="387"/>
    </location>
</feature>
<dbReference type="AlphaFoldDB" id="A0A1M6JLC1"/>
<sequence>MKRSKLFGIALGCLMAVNLIGCGASSSSSSTGSDAASGDTIKIGIFEPKTGENGGGGAQEELAIEYANYVRPTVTVGGKEYKIQLDWQDNQSDKTVAVTAAQKLIADGVVGVVGGYGSGVCIAAGSYYSNAKIPAIGTSCTNANVTLGNDYYFRACYLDPFQGEVMANWAYSNGFTEVATIDNIGNEYTSGLVKTFTDSFTVLGGTVVDSETFQTNESDFKAILTNIKNSGVKAVFAPTDYLYAPLLLNQAHDLGLDVQWIAGDTWYSNVLIQDAGDNANGVVADTFYSEGGNPEFDAGFKEWLNADASRKATNLDTDAIVGNHAVSYDAYMLLCDAIEAADSLEGPAIRDALAALDESEGYACGPYKFDANGDAIKNTSYICQITSGEWTYQSTETVQK</sequence>
<organism evidence="5 6">
    <name type="scientific">Pseudobutyrivibrio xylanivorans DSM 14809</name>
    <dbReference type="NCBI Taxonomy" id="1123012"/>
    <lineage>
        <taxon>Bacteria</taxon>
        <taxon>Bacillati</taxon>
        <taxon>Bacillota</taxon>
        <taxon>Clostridia</taxon>
        <taxon>Lachnospirales</taxon>
        <taxon>Lachnospiraceae</taxon>
        <taxon>Pseudobutyrivibrio</taxon>
    </lineage>
</organism>
<dbReference type="OrthoDB" id="9783240at2"/>
<dbReference type="PANTHER" id="PTHR30483">
    <property type="entry name" value="LEUCINE-SPECIFIC-BINDING PROTEIN"/>
    <property type="match status" value="1"/>
</dbReference>
<proteinExistence type="inferred from homology"/>
<evidence type="ECO:0000313" key="6">
    <source>
        <dbReference type="Proteomes" id="UP000184185"/>
    </source>
</evidence>